<dbReference type="EMBL" id="JAIWYP010000013">
    <property type="protein sequence ID" value="KAH3717088.1"/>
    <property type="molecule type" value="Genomic_DNA"/>
</dbReference>
<name>A0A9D4C4V5_DREPO</name>
<evidence type="ECO:0000313" key="1">
    <source>
        <dbReference type="EMBL" id="KAH3717088.1"/>
    </source>
</evidence>
<proteinExistence type="predicted"/>
<keyword evidence="2" id="KW-1185">Reference proteome</keyword>
<comment type="caution">
    <text evidence="1">The sequence shown here is derived from an EMBL/GenBank/DDBJ whole genome shotgun (WGS) entry which is preliminary data.</text>
</comment>
<accession>A0A9D4C4V5</accession>
<reference evidence="1" key="2">
    <citation type="submission" date="2020-11" db="EMBL/GenBank/DDBJ databases">
        <authorList>
            <person name="McCartney M.A."/>
            <person name="Auch B."/>
            <person name="Kono T."/>
            <person name="Mallez S."/>
            <person name="Becker A."/>
            <person name="Gohl D.M."/>
            <person name="Silverstein K.A.T."/>
            <person name="Koren S."/>
            <person name="Bechman K.B."/>
            <person name="Herman A."/>
            <person name="Abrahante J.E."/>
            <person name="Garbe J."/>
        </authorList>
    </citation>
    <scope>NUCLEOTIDE SEQUENCE</scope>
    <source>
        <strain evidence="1">Duluth1</strain>
        <tissue evidence="1">Whole animal</tissue>
    </source>
</reference>
<evidence type="ECO:0000313" key="2">
    <source>
        <dbReference type="Proteomes" id="UP000828390"/>
    </source>
</evidence>
<sequence>MCKVEYGFHLPGDPLILQVKVTGSPSSVTRSRGFSMHSGALTGTSVSMGNTVSGD</sequence>
<reference evidence="1" key="1">
    <citation type="journal article" date="2019" name="bioRxiv">
        <title>The Genome of the Zebra Mussel, Dreissena polymorpha: A Resource for Invasive Species Research.</title>
        <authorList>
            <person name="McCartney M.A."/>
            <person name="Auch B."/>
            <person name="Kono T."/>
            <person name="Mallez S."/>
            <person name="Zhang Y."/>
            <person name="Obille A."/>
            <person name="Becker A."/>
            <person name="Abrahante J.E."/>
            <person name="Garbe J."/>
            <person name="Badalamenti J.P."/>
            <person name="Herman A."/>
            <person name="Mangelson H."/>
            <person name="Liachko I."/>
            <person name="Sullivan S."/>
            <person name="Sone E.D."/>
            <person name="Koren S."/>
            <person name="Silverstein K.A.T."/>
            <person name="Beckman K.B."/>
            <person name="Gohl D.M."/>
        </authorList>
    </citation>
    <scope>NUCLEOTIDE SEQUENCE</scope>
    <source>
        <strain evidence="1">Duluth1</strain>
        <tissue evidence="1">Whole animal</tissue>
    </source>
</reference>
<dbReference type="Proteomes" id="UP000828390">
    <property type="component" value="Unassembled WGS sequence"/>
</dbReference>
<dbReference type="AlphaFoldDB" id="A0A9D4C4V5"/>
<protein>
    <submittedName>
        <fullName evidence="1">Uncharacterized protein</fullName>
    </submittedName>
</protein>
<organism evidence="1 2">
    <name type="scientific">Dreissena polymorpha</name>
    <name type="common">Zebra mussel</name>
    <name type="synonym">Mytilus polymorpha</name>
    <dbReference type="NCBI Taxonomy" id="45954"/>
    <lineage>
        <taxon>Eukaryota</taxon>
        <taxon>Metazoa</taxon>
        <taxon>Spiralia</taxon>
        <taxon>Lophotrochozoa</taxon>
        <taxon>Mollusca</taxon>
        <taxon>Bivalvia</taxon>
        <taxon>Autobranchia</taxon>
        <taxon>Heteroconchia</taxon>
        <taxon>Euheterodonta</taxon>
        <taxon>Imparidentia</taxon>
        <taxon>Neoheterodontei</taxon>
        <taxon>Myida</taxon>
        <taxon>Dreissenoidea</taxon>
        <taxon>Dreissenidae</taxon>
        <taxon>Dreissena</taxon>
    </lineage>
</organism>
<gene>
    <name evidence="1" type="ORF">DPMN_059866</name>
</gene>